<dbReference type="InterPro" id="IPR001623">
    <property type="entry name" value="DnaJ_domain"/>
</dbReference>
<dbReference type="GO" id="GO:0005524">
    <property type="term" value="F:ATP binding"/>
    <property type="evidence" value="ECO:0007669"/>
    <property type="project" value="InterPro"/>
</dbReference>
<dbReference type="NCBIfam" id="TIGR02349">
    <property type="entry name" value="DnaJ_bact"/>
    <property type="match status" value="1"/>
</dbReference>
<feature type="binding site" evidence="12">
    <location>
        <position position="187"/>
    </location>
    <ligand>
        <name>Zn(2+)</name>
        <dbReference type="ChEBI" id="CHEBI:29105"/>
        <label>2</label>
    </ligand>
</feature>
<name>A0A1J5E682_9BACT</name>
<dbReference type="HAMAP" id="MF_01152">
    <property type="entry name" value="DnaJ"/>
    <property type="match status" value="1"/>
</dbReference>
<dbReference type="GO" id="GO:0042026">
    <property type="term" value="P:protein refolding"/>
    <property type="evidence" value="ECO:0007669"/>
    <property type="project" value="TreeGrafter"/>
</dbReference>
<dbReference type="Gene3D" id="2.60.260.20">
    <property type="entry name" value="Urease metallochaperone UreE, N-terminal domain"/>
    <property type="match status" value="2"/>
</dbReference>
<evidence type="ECO:0000256" key="12">
    <source>
        <dbReference type="HAMAP-Rule" id="MF_01152"/>
    </source>
</evidence>
<dbReference type="Gene3D" id="1.10.287.110">
    <property type="entry name" value="DnaJ domain"/>
    <property type="match status" value="1"/>
</dbReference>
<feature type="binding site" evidence="12">
    <location>
        <position position="204"/>
    </location>
    <ligand>
        <name>Zn(2+)</name>
        <dbReference type="ChEBI" id="CHEBI:29105"/>
        <label>1</label>
    </ligand>
</feature>
<dbReference type="InterPro" id="IPR018253">
    <property type="entry name" value="DnaJ_domain_CS"/>
</dbReference>
<dbReference type="SUPFAM" id="SSF49493">
    <property type="entry name" value="HSP40/DnaJ peptide-binding domain"/>
    <property type="match status" value="2"/>
</dbReference>
<feature type="zinc finger region" description="CR-type" evidence="13">
    <location>
        <begin position="135"/>
        <end position="213"/>
    </location>
</feature>
<dbReference type="AlphaFoldDB" id="A0A1J5E682"/>
<evidence type="ECO:0000256" key="4">
    <source>
        <dbReference type="ARBA" id="ARBA00022737"/>
    </source>
</evidence>
<evidence type="ECO:0000313" key="16">
    <source>
        <dbReference type="EMBL" id="OIP43849.1"/>
    </source>
</evidence>
<dbReference type="SUPFAM" id="SSF46565">
    <property type="entry name" value="Chaperone J-domain"/>
    <property type="match status" value="1"/>
</dbReference>
<keyword evidence="2 12" id="KW-0235">DNA replication</keyword>
<evidence type="ECO:0000256" key="8">
    <source>
        <dbReference type="ARBA" id="ARBA00023186"/>
    </source>
</evidence>
<keyword evidence="4 12" id="KW-0677">Repeat</keyword>
<dbReference type="FunFam" id="2.60.260.20:FF:000005">
    <property type="entry name" value="Chaperone protein dnaJ 1, mitochondrial"/>
    <property type="match status" value="1"/>
</dbReference>
<feature type="binding site" evidence="12">
    <location>
        <position position="201"/>
    </location>
    <ligand>
        <name>Zn(2+)</name>
        <dbReference type="ChEBI" id="CHEBI:29105"/>
        <label>1</label>
    </ligand>
</feature>
<dbReference type="InterPro" id="IPR036410">
    <property type="entry name" value="HSP_DnaJ_Cys-rich_dom_sf"/>
</dbReference>
<keyword evidence="8 12" id="KW-0143">Chaperone</keyword>
<dbReference type="PROSITE" id="PS00636">
    <property type="entry name" value="DNAJ_1"/>
    <property type="match status" value="1"/>
</dbReference>
<feature type="domain" description="J" evidence="14">
    <location>
        <begin position="7"/>
        <end position="73"/>
    </location>
</feature>
<dbReference type="Gene3D" id="2.10.230.10">
    <property type="entry name" value="Heat shock protein DnaJ, cysteine-rich domain"/>
    <property type="match status" value="1"/>
</dbReference>
<evidence type="ECO:0000256" key="10">
    <source>
        <dbReference type="ARBA" id="ARBA00061004"/>
    </source>
</evidence>
<comment type="subunit">
    <text evidence="12">Homodimer.</text>
</comment>
<dbReference type="CDD" id="cd10747">
    <property type="entry name" value="DnaJ_C"/>
    <property type="match status" value="1"/>
</dbReference>
<dbReference type="SUPFAM" id="SSF57938">
    <property type="entry name" value="DnaJ/Hsp40 cysteine-rich domain"/>
    <property type="match status" value="1"/>
</dbReference>
<feature type="binding site" evidence="12">
    <location>
        <position position="148"/>
    </location>
    <ligand>
        <name>Zn(2+)</name>
        <dbReference type="ChEBI" id="CHEBI:29105"/>
        <label>1</label>
    </ligand>
</feature>
<dbReference type="PROSITE" id="PS51188">
    <property type="entry name" value="ZF_CR"/>
    <property type="match status" value="1"/>
</dbReference>
<keyword evidence="5 12" id="KW-0863">Zinc-finger</keyword>
<evidence type="ECO:0000256" key="5">
    <source>
        <dbReference type="ARBA" id="ARBA00022771"/>
    </source>
</evidence>
<feature type="binding site" evidence="12">
    <location>
        <position position="190"/>
    </location>
    <ligand>
        <name>Zn(2+)</name>
        <dbReference type="ChEBI" id="CHEBI:29105"/>
        <label>2</label>
    </ligand>
</feature>
<dbReference type="GO" id="GO:0008270">
    <property type="term" value="F:zinc ion binding"/>
    <property type="evidence" value="ECO:0007669"/>
    <property type="project" value="UniProtKB-UniRule"/>
</dbReference>
<comment type="similarity">
    <text evidence="10 12">Belongs to the DnaJ family.</text>
</comment>
<dbReference type="InterPro" id="IPR001305">
    <property type="entry name" value="HSP_DnaJ_Cys-rich_dom"/>
</dbReference>
<feature type="binding site" evidence="12">
    <location>
        <position position="151"/>
    </location>
    <ligand>
        <name>Zn(2+)</name>
        <dbReference type="ChEBI" id="CHEBI:29105"/>
        <label>1</label>
    </ligand>
</feature>
<keyword evidence="6 12" id="KW-0862">Zinc</keyword>
<dbReference type="EMBL" id="MNYI01000001">
    <property type="protein sequence ID" value="OIP43849.1"/>
    <property type="molecule type" value="Genomic_DNA"/>
</dbReference>
<dbReference type="GO" id="GO:0006260">
    <property type="term" value="P:DNA replication"/>
    <property type="evidence" value="ECO:0007669"/>
    <property type="project" value="UniProtKB-KW"/>
</dbReference>
<feature type="repeat" description="CXXCXGXG motif" evidence="12">
    <location>
        <begin position="201"/>
        <end position="208"/>
    </location>
</feature>
<evidence type="ECO:0000313" key="17">
    <source>
        <dbReference type="Proteomes" id="UP000183085"/>
    </source>
</evidence>
<accession>A0A1J5E682</accession>
<dbReference type="GO" id="GO:0031072">
    <property type="term" value="F:heat shock protein binding"/>
    <property type="evidence" value="ECO:0007669"/>
    <property type="project" value="InterPro"/>
</dbReference>
<feature type="repeat" description="CXXCXGXG motif" evidence="12">
    <location>
        <begin position="187"/>
        <end position="194"/>
    </location>
</feature>
<evidence type="ECO:0000256" key="11">
    <source>
        <dbReference type="ARBA" id="ARBA00067609"/>
    </source>
</evidence>
<evidence type="ECO:0000259" key="14">
    <source>
        <dbReference type="PROSITE" id="PS50076"/>
    </source>
</evidence>
<evidence type="ECO:0000256" key="2">
    <source>
        <dbReference type="ARBA" id="ARBA00022705"/>
    </source>
</evidence>
<comment type="cofactor">
    <cofactor evidence="12">
        <name>Zn(2+)</name>
        <dbReference type="ChEBI" id="CHEBI:29105"/>
    </cofactor>
    <text evidence="12">Binds 2 Zn(2+) ions per monomer.</text>
</comment>
<dbReference type="PROSITE" id="PS50076">
    <property type="entry name" value="DNAJ_2"/>
    <property type="match status" value="1"/>
</dbReference>
<evidence type="ECO:0000256" key="7">
    <source>
        <dbReference type="ARBA" id="ARBA00023016"/>
    </source>
</evidence>
<dbReference type="PANTHER" id="PTHR43096">
    <property type="entry name" value="DNAJ HOMOLOG 1, MITOCHONDRIAL-RELATED"/>
    <property type="match status" value="1"/>
</dbReference>
<dbReference type="GO" id="GO:0005737">
    <property type="term" value="C:cytoplasm"/>
    <property type="evidence" value="ECO:0007669"/>
    <property type="project" value="UniProtKB-SubCell"/>
</dbReference>
<evidence type="ECO:0000256" key="13">
    <source>
        <dbReference type="PROSITE-ProRule" id="PRU00546"/>
    </source>
</evidence>
<protein>
    <recommendedName>
        <fullName evidence="11 12">Chaperone protein DnaJ</fullName>
    </recommendedName>
</protein>
<feature type="repeat" description="CXXCXGXG motif" evidence="12">
    <location>
        <begin position="148"/>
        <end position="155"/>
    </location>
</feature>
<dbReference type="FunFam" id="1.10.287.110:FF:000034">
    <property type="entry name" value="Chaperone protein DnaJ"/>
    <property type="match status" value="1"/>
</dbReference>
<feature type="repeat" description="CXXCXGXG motif" evidence="12">
    <location>
        <begin position="165"/>
        <end position="172"/>
    </location>
</feature>
<keyword evidence="1 12" id="KW-0963">Cytoplasm</keyword>
<comment type="function">
    <text evidence="9 12">Participates actively in the response to hyperosmotic and heat shock by preventing the aggregation of stress-denatured proteins and by disaggregating proteins, also in an autonomous, DnaK-independent fashion. Unfolded proteins bind initially to DnaJ; upon interaction with the DnaJ-bound protein, DnaK hydrolyzes its bound ATP, resulting in the formation of a stable complex. GrpE releases ADP from DnaK; ATP binding to DnaK triggers the release of the substrate protein, thus completing the reaction cycle. Several rounds of ATP-dependent interactions between DnaJ, DnaK and GrpE are required for fully efficient folding. Also involved, together with DnaK and GrpE, in the DNA replication of plasmids through activation of initiation proteins.</text>
</comment>
<feature type="domain" description="CR-type" evidence="15">
    <location>
        <begin position="135"/>
        <end position="213"/>
    </location>
</feature>
<dbReference type="Pfam" id="PF00226">
    <property type="entry name" value="DnaJ"/>
    <property type="match status" value="1"/>
</dbReference>
<dbReference type="Proteomes" id="UP000183085">
    <property type="component" value="Unassembled WGS sequence"/>
</dbReference>
<evidence type="ECO:0000256" key="9">
    <source>
        <dbReference type="ARBA" id="ARBA00053423"/>
    </source>
</evidence>
<organism evidence="16 17">
    <name type="scientific">Candidatus Desantisbacteria bacterium CG2_30_40_21</name>
    <dbReference type="NCBI Taxonomy" id="1817895"/>
    <lineage>
        <taxon>Bacteria</taxon>
        <taxon>Candidatus Desantisiibacteriota</taxon>
    </lineage>
</organism>
<proteinExistence type="inferred from homology"/>
<dbReference type="InterPro" id="IPR008971">
    <property type="entry name" value="HSP40/DnaJ_pept-bd"/>
</dbReference>
<evidence type="ECO:0000256" key="1">
    <source>
        <dbReference type="ARBA" id="ARBA00022490"/>
    </source>
</evidence>
<feature type="binding site" evidence="12">
    <location>
        <position position="165"/>
    </location>
    <ligand>
        <name>Zn(2+)</name>
        <dbReference type="ChEBI" id="CHEBI:29105"/>
        <label>2</label>
    </ligand>
</feature>
<comment type="subcellular location">
    <subcellularLocation>
        <location evidence="12">Cytoplasm</location>
    </subcellularLocation>
</comment>
<dbReference type="InterPro" id="IPR002939">
    <property type="entry name" value="DnaJ_C"/>
</dbReference>
<dbReference type="GO" id="GO:0051082">
    <property type="term" value="F:unfolded protein binding"/>
    <property type="evidence" value="ECO:0007669"/>
    <property type="project" value="UniProtKB-UniRule"/>
</dbReference>
<dbReference type="Pfam" id="PF01556">
    <property type="entry name" value="DnaJ_C"/>
    <property type="match status" value="1"/>
</dbReference>
<dbReference type="SMART" id="SM00271">
    <property type="entry name" value="DnaJ"/>
    <property type="match status" value="1"/>
</dbReference>
<dbReference type="PRINTS" id="PR00625">
    <property type="entry name" value="JDOMAIN"/>
</dbReference>
<reference evidence="16 17" key="1">
    <citation type="journal article" date="2016" name="Environ. Microbiol.">
        <title>Genomic resolution of a cold subsurface aquifer community provides metabolic insights for novel microbes adapted to high CO concentrations.</title>
        <authorList>
            <person name="Probst A.J."/>
            <person name="Castelle C.J."/>
            <person name="Singh A."/>
            <person name="Brown C.T."/>
            <person name="Anantharaman K."/>
            <person name="Sharon I."/>
            <person name="Hug L.A."/>
            <person name="Burstein D."/>
            <person name="Emerson J.B."/>
            <person name="Thomas B.C."/>
            <person name="Banfield J.F."/>
        </authorList>
    </citation>
    <scope>NUCLEOTIDE SEQUENCE [LARGE SCALE GENOMIC DNA]</scope>
    <source>
        <strain evidence="16">CG2_30_40_21</strain>
    </source>
</reference>
<dbReference type="NCBIfam" id="NF008035">
    <property type="entry name" value="PRK10767.1"/>
    <property type="match status" value="1"/>
</dbReference>
<dbReference type="GO" id="GO:0009408">
    <property type="term" value="P:response to heat"/>
    <property type="evidence" value="ECO:0007669"/>
    <property type="project" value="InterPro"/>
</dbReference>
<dbReference type="Pfam" id="PF00684">
    <property type="entry name" value="DnaJ_CXXCXGXG"/>
    <property type="match status" value="1"/>
</dbReference>
<evidence type="ECO:0000256" key="3">
    <source>
        <dbReference type="ARBA" id="ARBA00022723"/>
    </source>
</evidence>
<comment type="domain">
    <text evidence="12">The J domain is necessary and sufficient to stimulate DnaK ATPase activity. Zinc center 1 plays an important role in the autonomous, DnaK-independent chaperone activity of DnaJ. Zinc center 2 is essential for interaction with DnaK and for DnaJ activity.</text>
</comment>
<dbReference type="STRING" id="1817895.AUJ95_00040"/>
<keyword evidence="7 12" id="KW-0346">Stress response</keyword>
<evidence type="ECO:0000256" key="6">
    <source>
        <dbReference type="ARBA" id="ARBA00022833"/>
    </source>
</evidence>
<sequence>MAQQKRDYYEVLGVGRNAQTEEIKSAYRKLAKQYHPDANPSGKKVAEEKFKEISEAYAVLSDSEKRARYDQFGHVGAAGSEQGFDFSGVDFGDIFGDLFEGVFGTSNRRREGPKSRRGADLQYNLKINLKEAAFGCEKVIKFSRNEGCSACNGNGAKPGTTKHTCQSCGGSGQVRVTQGFFSVARTCDRCRGQGTIIDTPCVTCRGTGRIMKAQSITVKIPAGVDTGSRIRISGGGEVGSNQGTAGDLYVVIIVQENETFKRNENNIFCDVSISFVMAALGGEVDVPSLSGEKIKLKIPVGTQSHSSFRIKGRGIPSLHGYGSGDQYVRAIVIVPTNLSAEQKKLLRDFDDMGGKDKGFMGKVKDAFR</sequence>
<dbReference type="FunFam" id="2.10.230.10:FF:000002">
    <property type="entry name" value="Molecular chaperone DnaJ"/>
    <property type="match status" value="1"/>
</dbReference>
<dbReference type="InterPro" id="IPR012724">
    <property type="entry name" value="DnaJ"/>
</dbReference>
<gene>
    <name evidence="12" type="primary">dnaJ</name>
    <name evidence="16" type="ORF">AUJ95_00040</name>
</gene>
<comment type="caution">
    <text evidence="16">The sequence shown here is derived from an EMBL/GenBank/DDBJ whole genome shotgun (WGS) entry which is preliminary data.</text>
</comment>
<dbReference type="CDD" id="cd06257">
    <property type="entry name" value="DnaJ"/>
    <property type="match status" value="1"/>
</dbReference>
<dbReference type="PANTHER" id="PTHR43096:SF48">
    <property type="entry name" value="CHAPERONE PROTEIN DNAJ"/>
    <property type="match status" value="1"/>
</dbReference>
<evidence type="ECO:0000259" key="15">
    <source>
        <dbReference type="PROSITE" id="PS51188"/>
    </source>
</evidence>
<feature type="binding site" evidence="12">
    <location>
        <position position="168"/>
    </location>
    <ligand>
        <name>Zn(2+)</name>
        <dbReference type="ChEBI" id="CHEBI:29105"/>
        <label>2</label>
    </ligand>
</feature>
<keyword evidence="3 12" id="KW-0479">Metal-binding</keyword>
<dbReference type="InterPro" id="IPR036869">
    <property type="entry name" value="J_dom_sf"/>
</dbReference>